<gene>
    <name evidence="2" type="ORF">SAMN04488238_13211</name>
</gene>
<dbReference type="STRING" id="564137.SAMN04488238_13211"/>
<sequence length="335" mass="37392">MTTTIHPDALKYYRDRKHWTQEQLAEATKGKNRVSLPTIKRIESTKDGTYAANDRVAEGLAKALGVTLDVLSKPPTDEAEREASLRQFGYRPLRMMLDAETAMAFNMVQHIYGIPIHSQIVMAPLFAALLAEGSLTWRRERVAEIEDAAATLMALGGGHFSFANSAYRAEDGASCEKICIENRDLFGKDVPDDVYDLGYDPSQNNPFADYIKNFANEMDAKTVSFEGDWSTSSWKTSEGMPEYRIGADLIHELTGEDPDAEYALLRGHVRLKDIPGDMLGNDNEVERVAWIISRIPEDELAKRKKDREELMSLIGDIDISGSAVNSHEAEENNDA</sequence>
<dbReference type="Proteomes" id="UP000198539">
    <property type="component" value="Unassembled WGS sequence"/>
</dbReference>
<dbReference type="Gene3D" id="1.10.260.40">
    <property type="entry name" value="lambda repressor-like DNA-binding domains"/>
    <property type="match status" value="1"/>
</dbReference>
<feature type="domain" description="HTH cro/C1-type" evidence="1">
    <location>
        <begin position="10"/>
        <end position="71"/>
    </location>
</feature>
<reference evidence="2 3" key="1">
    <citation type="submission" date="2016-10" db="EMBL/GenBank/DDBJ databases">
        <authorList>
            <person name="de Groot N.N."/>
        </authorList>
    </citation>
    <scope>NUCLEOTIDE SEQUENCE [LARGE SCALE GENOMIC DNA]</scope>
    <source>
        <strain evidence="2 3">CGMCC 1.8894</strain>
    </source>
</reference>
<dbReference type="Pfam" id="PF01381">
    <property type="entry name" value="HTH_3"/>
    <property type="match status" value="1"/>
</dbReference>
<organism evidence="2 3">
    <name type="scientific">Roseicitreum antarcticum</name>
    <dbReference type="NCBI Taxonomy" id="564137"/>
    <lineage>
        <taxon>Bacteria</taxon>
        <taxon>Pseudomonadati</taxon>
        <taxon>Pseudomonadota</taxon>
        <taxon>Alphaproteobacteria</taxon>
        <taxon>Rhodobacterales</taxon>
        <taxon>Paracoccaceae</taxon>
        <taxon>Roseicitreum</taxon>
    </lineage>
</organism>
<dbReference type="CDD" id="cd00093">
    <property type="entry name" value="HTH_XRE"/>
    <property type="match status" value="1"/>
</dbReference>
<dbReference type="InterPro" id="IPR001387">
    <property type="entry name" value="Cro/C1-type_HTH"/>
</dbReference>
<dbReference type="AlphaFoldDB" id="A0A1H3F5S2"/>
<dbReference type="SMART" id="SM00530">
    <property type="entry name" value="HTH_XRE"/>
    <property type="match status" value="1"/>
</dbReference>
<evidence type="ECO:0000259" key="1">
    <source>
        <dbReference type="PROSITE" id="PS50943"/>
    </source>
</evidence>
<protein>
    <submittedName>
        <fullName evidence="2">Helix-turn-helix</fullName>
    </submittedName>
</protein>
<name>A0A1H3F5S2_9RHOB</name>
<dbReference type="RefSeq" id="WP_092892685.1">
    <property type="nucleotide sequence ID" value="NZ_CP061498.1"/>
</dbReference>
<evidence type="ECO:0000313" key="2">
    <source>
        <dbReference type="EMBL" id="SDX86346.1"/>
    </source>
</evidence>
<proteinExistence type="predicted"/>
<dbReference type="SUPFAM" id="SSF47413">
    <property type="entry name" value="lambda repressor-like DNA-binding domains"/>
    <property type="match status" value="1"/>
</dbReference>
<evidence type="ECO:0000313" key="3">
    <source>
        <dbReference type="Proteomes" id="UP000198539"/>
    </source>
</evidence>
<accession>A0A1H3F5S2</accession>
<dbReference type="GO" id="GO:0003677">
    <property type="term" value="F:DNA binding"/>
    <property type="evidence" value="ECO:0007669"/>
    <property type="project" value="InterPro"/>
</dbReference>
<dbReference type="InterPro" id="IPR010982">
    <property type="entry name" value="Lambda_DNA-bd_dom_sf"/>
</dbReference>
<keyword evidence="3" id="KW-1185">Reference proteome</keyword>
<dbReference type="OrthoDB" id="7862225at2"/>
<dbReference type="EMBL" id="FNOM01000032">
    <property type="protein sequence ID" value="SDX86346.1"/>
    <property type="molecule type" value="Genomic_DNA"/>
</dbReference>
<dbReference type="PROSITE" id="PS50943">
    <property type="entry name" value="HTH_CROC1"/>
    <property type="match status" value="1"/>
</dbReference>